<organism evidence="9 10">
    <name type="scientific">Paenibacillus soyae</name>
    <dbReference type="NCBI Taxonomy" id="2969249"/>
    <lineage>
        <taxon>Bacteria</taxon>
        <taxon>Bacillati</taxon>
        <taxon>Bacillota</taxon>
        <taxon>Bacilli</taxon>
        <taxon>Bacillales</taxon>
        <taxon>Paenibacillaceae</taxon>
        <taxon>Paenibacillus</taxon>
    </lineage>
</organism>
<comment type="subcellular location">
    <subcellularLocation>
        <location evidence="8">Cell membrane</location>
        <topology evidence="8">Multi-pass membrane protein</topology>
    </subcellularLocation>
</comment>
<evidence type="ECO:0000256" key="3">
    <source>
        <dbReference type="ARBA" id="ARBA00022692"/>
    </source>
</evidence>
<evidence type="ECO:0000256" key="6">
    <source>
        <dbReference type="ARBA" id="ARBA00023136"/>
    </source>
</evidence>
<keyword evidence="3 8" id="KW-0812">Transmembrane</keyword>
<feature type="transmembrane region" description="Helical" evidence="8">
    <location>
        <begin position="169"/>
        <end position="186"/>
    </location>
</feature>
<dbReference type="RefSeq" id="WP_257451920.1">
    <property type="nucleotide sequence ID" value="NZ_JANIPJ010000027.1"/>
</dbReference>
<dbReference type="InterPro" id="IPR003810">
    <property type="entry name" value="Mntp/YtaF"/>
</dbReference>
<keyword evidence="10" id="KW-1185">Reference proteome</keyword>
<protein>
    <recommendedName>
        <fullName evidence="8">Putative manganese efflux pump MntP</fullName>
    </recommendedName>
</protein>
<keyword evidence="5 8" id="KW-0406">Ion transport</keyword>
<keyword evidence="6 8" id="KW-0472">Membrane</keyword>
<dbReference type="EMBL" id="JANIPJ010000027">
    <property type="protein sequence ID" value="MCR2807440.1"/>
    <property type="molecule type" value="Genomic_DNA"/>
</dbReference>
<evidence type="ECO:0000256" key="5">
    <source>
        <dbReference type="ARBA" id="ARBA00023065"/>
    </source>
</evidence>
<comment type="function">
    <text evidence="8">Probably functions as a manganese efflux pump.</text>
</comment>
<dbReference type="Proteomes" id="UP001141950">
    <property type="component" value="Unassembled WGS sequence"/>
</dbReference>
<evidence type="ECO:0000256" key="1">
    <source>
        <dbReference type="ARBA" id="ARBA00022448"/>
    </source>
</evidence>
<dbReference type="HAMAP" id="MF_01521">
    <property type="entry name" value="MntP_pump"/>
    <property type="match status" value="1"/>
</dbReference>
<evidence type="ECO:0000256" key="7">
    <source>
        <dbReference type="ARBA" id="ARBA00023211"/>
    </source>
</evidence>
<feature type="transmembrane region" description="Helical" evidence="8">
    <location>
        <begin position="75"/>
        <end position="96"/>
    </location>
</feature>
<keyword evidence="7 8" id="KW-0464">Manganese</keyword>
<evidence type="ECO:0000313" key="10">
    <source>
        <dbReference type="Proteomes" id="UP001141950"/>
    </source>
</evidence>
<dbReference type="GO" id="GO:0005384">
    <property type="term" value="F:manganese ion transmembrane transporter activity"/>
    <property type="evidence" value="ECO:0007669"/>
    <property type="project" value="UniProtKB-UniRule"/>
</dbReference>
<comment type="caution">
    <text evidence="9">The sequence shown here is derived from an EMBL/GenBank/DDBJ whole genome shotgun (WGS) entry which is preliminary data.</text>
</comment>
<gene>
    <name evidence="8" type="primary">mntP</name>
    <name evidence="9" type="ORF">NQZ67_26485</name>
</gene>
<dbReference type="PANTHER" id="PTHR35529:SF1">
    <property type="entry name" value="MANGANESE EFFLUX PUMP MNTP-RELATED"/>
    <property type="match status" value="1"/>
</dbReference>
<feature type="transmembrane region" description="Helical" evidence="8">
    <location>
        <begin position="108"/>
        <end position="131"/>
    </location>
</feature>
<feature type="transmembrane region" description="Helical" evidence="8">
    <location>
        <begin position="12"/>
        <end position="31"/>
    </location>
</feature>
<sequence>MLMDASAYAGQFLTLLIIAMALGFDAFSLGLGIGLKGIRLLDILKLGVVIGLFHIIMPIGGILTGQLVSGLLGDVATLAAGVLLVLLGGHMIYSSIRGEEVQSFNHRSTVGLLVLALSVSIDAFSVGVTLGMFSANMLLTILLFGFFGGLMSMLGLLLGRKVGGKLGEYGEACGGAILLVFGVMFIL</sequence>
<feature type="transmembrane region" description="Helical" evidence="8">
    <location>
        <begin position="137"/>
        <end position="157"/>
    </location>
</feature>
<keyword evidence="2 8" id="KW-1003">Cell membrane</keyword>
<dbReference type="GO" id="GO:0005886">
    <property type="term" value="C:plasma membrane"/>
    <property type="evidence" value="ECO:0007669"/>
    <property type="project" value="UniProtKB-SubCell"/>
</dbReference>
<evidence type="ECO:0000256" key="4">
    <source>
        <dbReference type="ARBA" id="ARBA00022989"/>
    </source>
</evidence>
<reference evidence="9" key="1">
    <citation type="submission" date="2022-08" db="EMBL/GenBank/DDBJ databases">
        <title>The genomic sequence of strain Paenibacillus sp. SCIV0701.</title>
        <authorList>
            <person name="Zhao H."/>
        </authorList>
    </citation>
    <scope>NUCLEOTIDE SEQUENCE</scope>
    <source>
        <strain evidence="9">SCIV0701</strain>
    </source>
</reference>
<keyword evidence="4 8" id="KW-1133">Transmembrane helix</keyword>
<feature type="transmembrane region" description="Helical" evidence="8">
    <location>
        <begin position="43"/>
        <end position="63"/>
    </location>
</feature>
<evidence type="ECO:0000313" key="9">
    <source>
        <dbReference type="EMBL" id="MCR2807440.1"/>
    </source>
</evidence>
<dbReference type="InterPro" id="IPR022929">
    <property type="entry name" value="Put_MntP"/>
</dbReference>
<name>A0A9X2SBW2_9BACL</name>
<dbReference type="PANTHER" id="PTHR35529">
    <property type="entry name" value="MANGANESE EFFLUX PUMP MNTP-RELATED"/>
    <property type="match status" value="1"/>
</dbReference>
<keyword evidence="1 8" id="KW-0813">Transport</keyword>
<comment type="similarity">
    <text evidence="8">Belongs to the MntP (TC 9.B.29) family.</text>
</comment>
<evidence type="ECO:0000256" key="2">
    <source>
        <dbReference type="ARBA" id="ARBA00022475"/>
    </source>
</evidence>
<dbReference type="Pfam" id="PF02659">
    <property type="entry name" value="Mntp"/>
    <property type="match status" value="1"/>
</dbReference>
<evidence type="ECO:0000256" key="8">
    <source>
        <dbReference type="HAMAP-Rule" id="MF_01521"/>
    </source>
</evidence>
<proteinExistence type="inferred from homology"/>
<dbReference type="AlphaFoldDB" id="A0A9X2SBW2"/>
<accession>A0A9X2SBW2</accession>